<dbReference type="AlphaFoldDB" id="H6QR33"/>
<protein>
    <submittedName>
        <fullName evidence="1">Uncharacterized protein</fullName>
    </submittedName>
</protein>
<evidence type="ECO:0000313" key="2">
    <source>
        <dbReference type="Proteomes" id="UP000008783"/>
    </source>
</evidence>
<keyword evidence="2" id="KW-1185">Reference proteome</keyword>
<gene>
    <name evidence="1" type="ORF">PGTG_21300</name>
</gene>
<dbReference type="HOGENOM" id="CLU_3143667_0_0_1"/>
<name>H6QR33_PUCGT</name>
<organism evidence="1 2">
    <name type="scientific">Puccinia graminis f. sp. tritici (strain CRL 75-36-700-3 / race SCCL)</name>
    <name type="common">Black stem rust fungus</name>
    <dbReference type="NCBI Taxonomy" id="418459"/>
    <lineage>
        <taxon>Eukaryota</taxon>
        <taxon>Fungi</taxon>
        <taxon>Dikarya</taxon>
        <taxon>Basidiomycota</taxon>
        <taxon>Pucciniomycotina</taxon>
        <taxon>Pucciniomycetes</taxon>
        <taxon>Pucciniales</taxon>
        <taxon>Pucciniaceae</taxon>
        <taxon>Puccinia</taxon>
    </lineage>
</organism>
<dbReference type="EMBL" id="DS178278">
    <property type="protein sequence ID" value="EHS63008.1"/>
    <property type="molecule type" value="Genomic_DNA"/>
</dbReference>
<proteinExistence type="predicted"/>
<evidence type="ECO:0000313" key="1">
    <source>
        <dbReference type="EMBL" id="EHS63008.1"/>
    </source>
</evidence>
<dbReference type="InParanoid" id="H6QR33"/>
<reference evidence="2" key="1">
    <citation type="journal article" date="2011" name="Proc. Natl. Acad. Sci. U.S.A.">
        <title>Obligate biotrophy features unraveled by the genomic analysis of rust fungi.</title>
        <authorList>
            <person name="Duplessis S."/>
            <person name="Cuomo C.A."/>
            <person name="Lin Y.-C."/>
            <person name="Aerts A."/>
            <person name="Tisserant E."/>
            <person name="Veneault-Fourrey C."/>
            <person name="Joly D.L."/>
            <person name="Hacquard S."/>
            <person name="Amselem J."/>
            <person name="Cantarel B.L."/>
            <person name="Chiu R."/>
            <person name="Coutinho P.M."/>
            <person name="Feau N."/>
            <person name="Field M."/>
            <person name="Frey P."/>
            <person name="Gelhaye E."/>
            <person name="Goldberg J."/>
            <person name="Grabherr M.G."/>
            <person name="Kodira C.D."/>
            <person name="Kohler A."/>
            <person name="Kuees U."/>
            <person name="Lindquist E.A."/>
            <person name="Lucas S.M."/>
            <person name="Mago R."/>
            <person name="Mauceli E."/>
            <person name="Morin E."/>
            <person name="Murat C."/>
            <person name="Pangilinan J.L."/>
            <person name="Park R."/>
            <person name="Pearson M."/>
            <person name="Quesneville H."/>
            <person name="Rouhier N."/>
            <person name="Sakthikumar S."/>
            <person name="Salamov A.A."/>
            <person name="Schmutz J."/>
            <person name="Selles B."/>
            <person name="Shapiro H."/>
            <person name="Tanguay P."/>
            <person name="Tuskan G.A."/>
            <person name="Henrissat B."/>
            <person name="Van de Peer Y."/>
            <person name="Rouze P."/>
            <person name="Ellis J.G."/>
            <person name="Dodds P.N."/>
            <person name="Schein J.E."/>
            <person name="Zhong S."/>
            <person name="Hamelin R.C."/>
            <person name="Grigoriev I.V."/>
            <person name="Szabo L.J."/>
            <person name="Martin F."/>
        </authorList>
    </citation>
    <scope>NUCLEOTIDE SEQUENCE [LARGE SCALE GENOMIC DNA]</scope>
    <source>
        <strain evidence="2">CRL 75-36-700-3 / race SCCL</strain>
    </source>
</reference>
<dbReference type="KEGG" id="pgr:PGTG_21300"/>
<accession>H6QR33</accession>
<dbReference type="VEuPathDB" id="FungiDB:PGTG_21300"/>
<dbReference type="RefSeq" id="XP_003890012.1">
    <property type="nucleotide sequence ID" value="XM_003889963.1"/>
</dbReference>
<dbReference type="GeneID" id="13540938"/>
<sequence length="49" mass="5438">MGSSNYPFFSNRPGICRPLWIIPPGLNWHSPTSCGLDLRLSFLAAGPRH</sequence>
<dbReference type="Proteomes" id="UP000008783">
    <property type="component" value="Unassembled WGS sequence"/>
</dbReference>